<dbReference type="InterPro" id="IPR029058">
    <property type="entry name" value="AB_hydrolase_fold"/>
</dbReference>
<dbReference type="SUPFAM" id="SSF53474">
    <property type="entry name" value="alpha/beta-Hydrolases"/>
    <property type="match status" value="1"/>
</dbReference>
<accession>A0A5E5R6I6</accession>
<evidence type="ECO:0000259" key="1">
    <source>
        <dbReference type="Pfam" id="PF00975"/>
    </source>
</evidence>
<proteinExistence type="predicted"/>
<sequence length="301" mass="31728">MSRAPLAEGAVALDPLVRLVPGEGVPRVLVHEGLGTLLPYRPLLRALGEGRPLLGLAVHDSDAYLAIPAEHLNACLGRRYAEALHGAGLREVDLLGYCSGGLVALETAKSLVQRGVRVRQLDIVSSYRIPYRVDDERLLLFSFAATLGLDTAALGFPAPERLGQAVQAALAQTPERLGAEALAELPGLADLVALRGRVLQAASGSADAASVERDTLYRLFCHSVRASQAAAPEPYVGALRLFVPDAGNPLVPCYAEALETQWRAAALGACGIHEVPGGHFDCLGEALAQSLSKPMPEEASR</sequence>
<protein>
    <submittedName>
        <fullName evidence="2">Thioesterase domain protein</fullName>
    </submittedName>
</protein>
<dbReference type="AlphaFoldDB" id="A0A5E5R6I6"/>
<dbReference type="EMBL" id="LR700248">
    <property type="protein sequence ID" value="VVH83163.1"/>
    <property type="molecule type" value="Genomic_DNA"/>
</dbReference>
<organism evidence="2">
    <name type="scientific">Pseudomonas aeruginosa</name>
    <dbReference type="NCBI Taxonomy" id="287"/>
    <lineage>
        <taxon>Bacteria</taxon>
        <taxon>Pseudomonadati</taxon>
        <taxon>Pseudomonadota</taxon>
        <taxon>Gammaproteobacteria</taxon>
        <taxon>Pseudomonadales</taxon>
        <taxon>Pseudomonadaceae</taxon>
        <taxon>Pseudomonas</taxon>
    </lineage>
</organism>
<dbReference type="InterPro" id="IPR001031">
    <property type="entry name" value="Thioesterase"/>
</dbReference>
<dbReference type="Gene3D" id="3.40.50.1820">
    <property type="entry name" value="alpha/beta hydrolase"/>
    <property type="match status" value="1"/>
</dbReference>
<name>A0A5E5R6I6_PSEAI</name>
<feature type="domain" description="Thioesterase" evidence="1">
    <location>
        <begin position="79"/>
        <end position="289"/>
    </location>
</feature>
<dbReference type="Pfam" id="PF00975">
    <property type="entry name" value="Thioesterase"/>
    <property type="match status" value="1"/>
</dbReference>
<evidence type="ECO:0000313" key="2">
    <source>
        <dbReference type="EMBL" id="VVH83163.1"/>
    </source>
</evidence>
<reference evidence="2" key="1">
    <citation type="submission" date="2019-09" db="EMBL/GenBank/DDBJ databases">
        <authorList>
            <person name="Gross C."/>
            <person name="Bohn E."/>
        </authorList>
    </citation>
    <scope>NUCLEOTIDE SEQUENCE</scope>
    <source>
        <strain evidence="2">ID40</strain>
    </source>
</reference>
<gene>
    <name evidence="2" type="ORF">TUEID40_04358</name>
</gene>